<dbReference type="InterPro" id="IPR009071">
    <property type="entry name" value="HMG_box_dom"/>
</dbReference>
<sequence>MEQESDTNIPSHEQSAYKLFENEQLDIIQNEHPDWSEKEVELAIKIRWNALGEDKKK</sequence>
<gene>
    <name evidence="3" type="ORF">EZS28_050388</name>
</gene>
<dbReference type="Pfam" id="PF00505">
    <property type="entry name" value="HMG_box"/>
    <property type="match status" value="1"/>
</dbReference>
<keyword evidence="1" id="KW-0238">DNA-binding</keyword>
<dbReference type="OrthoDB" id="1919336at2759"/>
<evidence type="ECO:0000259" key="2">
    <source>
        <dbReference type="PROSITE" id="PS50118"/>
    </source>
</evidence>
<feature type="DNA-binding region" description="HMG box" evidence="1">
    <location>
        <begin position="10"/>
        <end position="57"/>
    </location>
</feature>
<name>A0A5J4T9I9_9EUKA</name>
<dbReference type="Gene3D" id="1.10.30.10">
    <property type="entry name" value="High mobility group box domain"/>
    <property type="match status" value="1"/>
</dbReference>
<evidence type="ECO:0000256" key="1">
    <source>
        <dbReference type="PROSITE-ProRule" id="PRU00267"/>
    </source>
</evidence>
<dbReference type="GO" id="GO:0003677">
    <property type="term" value="F:DNA binding"/>
    <property type="evidence" value="ECO:0007669"/>
    <property type="project" value="UniProtKB-UniRule"/>
</dbReference>
<organism evidence="3 4">
    <name type="scientific">Streblomastix strix</name>
    <dbReference type="NCBI Taxonomy" id="222440"/>
    <lineage>
        <taxon>Eukaryota</taxon>
        <taxon>Metamonada</taxon>
        <taxon>Preaxostyla</taxon>
        <taxon>Oxymonadida</taxon>
        <taxon>Streblomastigidae</taxon>
        <taxon>Streblomastix</taxon>
    </lineage>
</organism>
<keyword evidence="1" id="KW-0539">Nucleus</keyword>
<dbReference type="InterPro" id="IPR036910">
    <property type="entry name" value="HMG_box_dom_sf"/>
</dbReference>
<proteinExistence type="predicted"/>
<dbReference type="SUPFAM" id="SSF47095">
    <property type="entry name" value="HMG-box"/>
    <property type="match status" value="1"/>
</dbReference>
<evidence type="ECO:0000313" key="3">
    <source>
        <dbReference type="EMBL" id="KAA6354085.1"/>
    </source>
</evidence>
<reference evidence="3 4" key="1">
    <citation type="submission" date="2019-03" db="EMBL/GenBank/DDBJ databases">
        <title>Single cell metagenomics reveals metabolic interactions within the superorganism composed of flagellate Streblomastix strix and complex community of Bacteroidetes bacteria on its surface.</title>
        <authorList>
            <person name="Treitli S.C."/>
            <person name="Kolisko M."/>
            <person name="Husnik F."/>
            <person name="Keeling P."/>
            <person name="Hampl V."/>
        </authorList>
    </citation>
    <scope>NUCLEOTIDE SEQUENCE [LARGE SCALE GENOMIC DNA]</scope>
    <source>
        <strain evidence="3">ST1C</strain>
    </source>
</reference>
<accession>A0A5J4T9I9</accession>
<dbReference type="EMBL" id="SNRW01036938">
    <property type="protein sequence ID" value="KAA6354085.1"/>
    <property type="molecule type" value="Genomic_DNA"/>
</dbReference>
<dbReference type="GO" id="GO:0005634">
    <property type="term" value="C:nucleus"/>
    <property type="evidence" value="ECO:0007669"/>
    <property type="project" value="UniProtKB-UniRule"/>
</dbReference>
<dbReference type="Proteomes" id="UP000324800">
    <property type="component" value="Unassembled WGS sequence"/>
</dbReference>
<dbReference type="AlphaFoldDB" id="A0A5J4T9I9"/>
<feature type="non-terminal residue" evidence="3">
    <location>
        <position position="57"/>
    </location>
</feature>
<protein>
    <recommendedName>
        <fullName evidence="2">HMG box domain-containing protein</fullName>
    </recommendedName>
</protein>
<dbReference type="PROSITE" id="PS50118">
    <property type="entry name" value="HMG_BOX_2"/>
    <property type="match status" value="1"/>
</dbReference>
<comment type="caution">
    <text evidence="3">The sequence shown here is derived from an EMBL/GenBank/DDBJ whole genome shotgun (WGS) entry which is preliminary data.</text>
</comment>
<feature type="domain" description="HMG box" evidence="2">
    <location>
        <begin position="10"/>
        <end position="57"/>
    </location>
</feature>
<evidence type="ECO:0000313" key="4">
    <source>
        <dbReference type="Proteomes" id="UP000324800"/>
    </source>
</evidence>